<dbReference type="EMBL" id="JARQZJ010000124">
    <property type="protein sequence ID" value="KAK9890022.1"/>
    <property type="molecule type" value="Genomic_DNA"/>
</dbReference>
<dbReference type="SUPFAM" id="SSF143113">
    <property type="entry name" value="NAP-like"/>
    <property type="match status" value="1"/>
</dbReference>
<dbReference type="GO" id="GO:0006334">
    <property type="term" value="P:nucleosome assembly"/>
    <property type="evidence" value="ECO:0007669"/>
    <property type="project" value="InterPro"/>
</dbReference>
<evidence type="ECO:0008006" key="6">
    <source>
        <dbReference type="Google" id="ProtNLM"/>
    </source>
</evidence>
<comment type="similarity">
    <text evidence="1 2">Belongs to the nucleosome assembly protein (NAP) family.</text>
</comment>
<dbReference type="AlphaFoldDB" id="A0AAW1V2X1"/>
<dbReference type="Gene3D" id="3.30.1120.90">
    <property type="entry name" value="Nucleosome assembly protein"/>
    <property type="match status" value="1"/>
</dbReference>
<organism evidence="4 5">
    <name type="scientific">Henosepilachna vigintioctopunctata</name>
    <dbReference type="NCBI Taxonomy" id="420089"/>
    <lineage>
        <taxon>Eukaryota</taxon>
        <taxon>Metazoa</taxon>
        <taxon>Ecdysozoa</taxon>
        <taxon>Arthropoda</taxon>
        <taxon>Hexapoda</taxon>
        <taxon>Insecta</taxon>
        <taxon>Pterygota</taxon>
        <taxon>Neoptera</taxon>
        <taxon>Endopterygota</taxon>
        <taxon>Coleoptera</taxon>
        <taxon>Polyphaga</taxon>
        <taxon>Cucujiformia</taxon>
        <taxon>Coccinelloidea</taxon>
        <taxon>Coccinellidae</taxon>
        <taxon>Epilachninae</taxon>
        <taxon>Epilachnini</taxon>
        <taxon>Henosepilachna</taxon>
    </lineage>
</organism>
<keyword evidence="5" id="KW-1185">Reference proteome</keyword>
<gene>
    <name evidence="4" type="ORF">WA026_008829</name>
</gene>
<sequence length="249" mass="28806">MSSEPSKKMKTVSTFTEGSVGGSDLDAATQRNLEAIDVCQIEIDNLNVKASEEILEIEQKFNQLRKPYFKKRSEIIKSINNFWFTAIMNHPDLCSIVDEREEECLQFLNRIEVEEFEDIKSGYQIDFHFDENPFFENAVLTKEFHLEPGSPKSQSTLIKWKDNNDLTKPSDKTGKSSRKRKLETKSFFGWFTDHVDPVSDDIAEVFKDDLWQNPLHFYLVPDIEEANGAENEEDSDLSGDEETQETEEQ</sequence>
<reference evidence="4 5" key="1">
    <citation type="submission" date="2023-03" db="EMBL/GenBank/DDBJ databases">
        <title>Genome insight into feeding habits of ladybird beetles.</title>
        <authorList>
            <person name="Li H.-S."/>
            <person name="Huang Y.-H."/>
            <person name="Pang H."/>
        </authorList>
    </citation>
    <scope>NUCLEOTIDE SEQUENCE [LARGE SCALE GENOMIC DNA]</scope>
    <source>
        <strain evidence="4">SYSU_2023b</strain>
        <tissue evidence="4">Whole body</tissue>
    </source>
</reference>
<dbReference type="InterPro" id="IPR002164">
    <property type="entry name" value="NAP_family"/>
</dbReference>
<name>A0AAW1V2X1_9CUCU</name>
<feature type="region of interest" description="Disordered" evidence="3">
    <location>
        <begin position="222"/>
        <end position="249"/>
    </location>
</feature>
<evidence type="ECO:0000313" key="4">
    <source>
        <dbReference type="EMBL" id="KAK9890022.1"/>
    </source>
</evidence>
<accession>A0AAW1V2X1</accession>
<dbReference type="GO" id="GO:0005634">
    <property type="term" value="C:nucleus"/>
    <property type="evidence" value="ECO:0007669"/>
    <property type="project" value="InterPro"/>
</dbReference>
<comment type="caution">
    <text evidence="4">The sequence shown here is derived from an EMBL/GenBank/DDBJ whole genome shotgun (WGS) entry which is preliminary data.</text>
</comment>
<proteinExistence type="inferred from homology"/>
<evidence type="ECO:0000256" key="1">
    <source>
        <dbReference type="ARBA" id="ARBA00009947"/>
    </source>
</evidence>
<dbReference type="Proteomes" id="UP001431783">
    <property type="component" value="Unassembled WGS sequence"/>
</dbReference>
<dbReference type="PANTHER" id="PTHR11875">
    <property type="entry name" value="TESTIS-SPECIFIC Y-ENCODED PROTEIN"/>
    <property type="match status" value="1"/>
</dbReference>
<evidence type="ECO:0000256" key="3">
    <source>
        <dbReference type="SAM" id="MobiDB-lite"/>
    </source>
</evidence>
<dbReference type="InterPro" id="IPR037231">
    <property type="entry name" value="NAP-like_sf"/>
</dbReference>
<dbReference type="Pfam" id="PF00956">
    <property type="entry name" value="NAP"/>
    <property type="match status" value="1"/>
</dbReference>
<evidence type="ECO:0000313" key="5">
    <source>
        <dbReference type="Proteomes" id="UP001431783"/>
    </source>
</evidence>
<protein>
    <recommendedName>
        <fullName evidence="6">Protein SET</fullName>
    </recommendedName>
</protein>
<dbReference type="FunFam" id="3.30.1120.90:FF:000002">
    <property type="entry name" value="Testis-specific Y-encoded-like protein 2"/>
    <property type="match status" value="1"/>
</dbReference>
<dbReference type="Gene3D" id="1.20.5.1500">
    <property type="match status" value="1"/>
</dbReference>
<evidence type="ECO:0000256" key="2">
    <source>
        <dbReference type="RuleBase" id="RU003876"/>
    </source>
</evidence>